<evidence type="ECO:0000313" key="3">
    <source>
        <dbReference type="Proteomes" id="UP000236584"/>
    </source>
</evidence>
<dbReference type="InterPro" id="IPR058385">
    <property type="entry name" value="DUF8072"/>
</dbReference>
<dbReference type="KEGG" id="srub:C2R22_14225"/>
<keyword evidence="3" id="KW-1185">Reference proteome</keyword>
<evidence type="ECO:0000313" key="2">
    <source>
        <dbReference type="EMBL" id="AUV82653.1"/>
    </source>
</evidence>
<dbReference type="EMBL" id="CP026309">
    <property type="protein sequence ID" value="AUV82653.1"/>
    <property type="molecule type" value="Genomic_DNA"/>
</dbReference>
<dbReference type="Proteomes" id="UP000236584">
    <property type="component" value="Chromosome"/>
</dbReference>
<dbReference type="Pfam" id="PF26269">
    <property type="entry name" value="DUF8072"/>
    <property type="match status" value="1"/>
</dbReference>
<name>A0A2I8VL43_9EURY</name>
<protein>
    <submittedName>
        <fullName evidence="2">Transcriptional regulator</fullName>
    </submittedName>
</protein>
<sequence>MAELNRVAKRMYNVTPDPLRLTFDDDTTGVFELSSAEFFQQEFQAEGRRVDGNGTYRFTTNEDNTAVLVGRETADGWALVGEVVEAEAADGVEDAGQDRG</sequence>
<organism evidence="2 3">
    <name type="scientific">Salinigranum rubrum</name>
    <dbReference type="NCBI Taxonomy" id="755307"/>
    <lineage>
        <taxon>Archaea</taxon>
        <taxon>Methanobacteriati</taxon>
        <taxon>Methanobacteriota</taxon>
        <taxon>Stenosarchaea group</taxon>
        <taxon>Halobacteria</taxon>
        <taxon>Halobacteriales</taxon>
        <taxon>Haloferacaceae</taxon>
        <taxon>Salinigranum</taxon>
    </lineage>
</organism>
<evidence type="ECO:0000259" key="1">
    <source>
        <dbReference type="Pfam" id="PF26269"/>
    </source>
</evidence>
<accession>A0A2I8VL43</accession>
<dbReference type="AlphaFoldDB" id="A0A2I8VL43"/>
<gene>
    <name evidence="2" type="ORF">C2R22_14225</name>
</gene>
<dbReference type="OrthoDB" id="339988at2157"/>
<feature type="domain" description="DUF8072" evidence="1">
    <location>
        <begin position="1"/>
        <end position="90"/>
    </location>
</feature>
<proteinExistence type="predicted"/>
<dbReference type="GeneID" id="35593271"/>
<reference evidence="2 3" key="1">
    <citation type="submission" date="2018-01" db="EMBL/GenBank/DDBJ databases">
        <title>Complete genome sequence of Salinigranum rubrum GX10T, an extremely halophilic archaeon isolated from a marine solar saltern.</title>
        <authorList>
            <person name="Han S."/>
        </authorList>
    </citation>
    <scope>NUCLEOTIDE SEQUENCE [LARGE SCALE GENOMIC DNA]</scope>
    <source>
        <strain evidence="2 3">GX10</strain>
    </source>
</reference>
<dbReference type="RefSeq" id="WP_103426342.1">
    <property type="nucleotide sequence ID" value="NZ_CP026309.1"/>
</dbReference>